<evidence type="ECO:0000313" key="2">
    <source>
        <dbReference type="EMBL" id="EFH38554.1"/>
    </source>
</evidence>
<dbReference type="Gramene" id="fgenesh1_pg.C_scaffold_4000872">
    <property type="protein sequence ID" value="fgenesh1_pg.C_scaffold_4000872"/>
    <property type="gene ID" value="fgenesh1_pg.C_scaffold_4000872"/>
</dbReference>
<evidence type="ECO:0000313" key="4">
    <source>
        <dbReference type="EMBL" id="EFH57189.1"/>
    </source>
</evidence>
<dbReference type="Proteomes" id="UP000008694">
    <property type="component" value="Unassembled WGS sequence"/>
</dbReference>
<dbReference type="EMBL" id="GL349192">
    <property type="protein sequence ID" value="EFH38554.1"/>
    <property type="molecule type" value="Genomic_DNA"/>
</dbReference>
<evidence type="ECO:0000256" key="1">
    <source>
        <dbReference type="SAM" id="MobiDB-lite"/>
    </source>
</evidence>
<dbReference type="EMBL" id="GL348716">
    <property type="protein sequence ID" value="EFH57189.1"/>
    <property type="molecule type" value="Genomic_DNA"/>
</dbReference>
<accession>D7LHN4</accession>
<protein>
    <submittedName>
        <fullName evidence="4">Predicted protein</fullName>
    </submittedName>
</protein>
<proteinExistence type="predicted"/>
<keyword evidence="5" id="KW-1185">Reference proteome</keyword>
<gene>
    <name evidence="4" type="ORF">ARALYDRAFT_344530</name>
    <name evidence="3" type="ORF">ARALYDRAFT_356809</name>
    <name evidence="2" type="ORF">ARALYDRAFT_359706</name>
</gene>
<evidence type="ECO:0000313" key="3">
    <source>
        <dbReference type="EMBL" id="EFH41723.1"/>
    </source>
</evidence>
<organism evidence="5">
    <name type="scientific">Arabidopsis lyrata subsp. lyrata</name>
    <name type="common">Lyre-leaved rock-cress</name>
    <dbReference type="NCBI Taxonomy" id="81972"/>
    <lineage>
        <taxon>Eukaryota</taxon>
        <taxon>Viridiplantae</taxon>
        <taxon>Streptophyta</taxon>
        <taxon>Embryophyta</taxon>
        <taxon>Tracheophyta</taxon>
        <taxon>Spermatophyta</taxon>
        <taxon>Magnoliopsida</taxon>
        <taxon>eudicotyledons</taxon>
        <taxon>Gunneridae</taxon>
        <taxon>Pentapetalae</taxon>
        <taxon>rosids</taxon>
        <taxon>malvids</taxon>
        <taxon>Brassicales</taxon>
        <taxon>Brassicaceae</taxon>
        <taxon>Camelineae</taxon>
        <taxon>Arabidopsis</taxon>
    </lineage>
</organism>
<dbReference type="AlphaFoldDB" id="D7LHN4"/>
<dbReference type="HOGENOM" id="CLU_1837836_0_0_1"/>
<reference evidence="2" key="3">
    <citation type="submission" date="2010-06" db="EMBL/GenBank/DDBJ databases">
        <title>The basis of rapid genome size change in Arabidopsis.</title>
        <authorList>
            <person name="Bakker E."/>
            <person name="Bergelson J."/>
            <person name="Cheng J.F."/>
            <person name="Clark R.M."/>
            <person name="Fawcett J."/>
            <person name="Gaut B."/>
            <person name="Grigoriev I."/>
            <person name="Gundlach H."/>
            <person name="Guo Y."/>
            <person name="Haberer G."/>
            <person name="Hollister J."/>
            <person name="Hu T.T."/>
            <person name="Mayer K.F.X."/>
            <person name="Nasrallah J."/>
            <person name="Nordborg M."/>
            <person name="Otillar R."/>
            <person name="Pattyn P."/>
            <person name="Schmutz J."/>
            <person name="Spannagl M."/>
            <person name="van de Peer Y."/>
            <person name="Wang X."/>
            <person name="Weigel D."/>
            <person name="Yang L."/>
        </authorList>
    </citation>
    <scope>NUCLEOTIDE SEQUENCE</scope>
</reference>
<dbReference type="EMBL" id="GL348720">
    <property type="protein sequence ID" value="EFH41723.1"/>
    <property type="molecule type" value="Genomic_DNA"/>
</dbReference>
<feature type="region of interest" description="Disordered" evidence="1">
    <location>
        <begin position="119"/>
        <end position="140"/>
    </location>
</feature>
<sequence length="140" mass="15147">MSKKTAPNNENIEFYSTPPKRWRRNEAINTSRSIPRSNTPVSNGSVPLRSAFNTVLQDITNLSSTPVIPTVMSEDPPTVRSALKKTIVRGTPRGSHLTSVSPISILATSVSTPLGLRDMTLGTGQTPLMPPPSETRPRQG</sequence>
<reference evidence="5" key="4">
    <citation type="journal article" date="2011" name="Nat. Genet.">
        <title>The Arabidopsis lyrata genome sequence and the basis of rapid genome size change.</title>
        <authorList>
            <person name="Hu T.T."/>
            <person name="Pattyn P."/>
            <person name="Bakker E.G."/>
            <person name="Cao J."/>
            <person name="Cheng J.-F."/>
            <person name="Clark R.M."/>
            <person name="Fahlgren N."/>
            <person name="Fawcett J.A."/>
            <person name="Grimwood J."/>
            <person name="Gundlach H."/>
            <person name="Haberer G."/>
            <person name="Hollister J.D."/>
            <person name="Ossowski S."/>
            <person name="Ottilar R.P."/>
            <person name="Salamov A.A."/>
            <person name="Schneeberger K."/>
            <person name="Spannagl M."/>
            <person name="Wang X."/>
            <person name="Yang L."/>
            <person name="Nasrallah M.E."/>
            <person name="Bergelson J."/>
            <person name="Carrington J.C."/>
            <person name="Gaut B.S."/>
            <person name="Schmutz J."/>
            <person name="Mayer K.F.X."/>
            <person name="Van de Peer Y."/>
            <person name="Grigoriev I.V."/>
            <person name="Nordborg M."/>
            <person name="Weigel D."/>
            <person name="Guo Y.-L."/>
        </authorList>
    </citation>
    <scope>NUCLEOTIDE SEQUENCE [LARGE SCALE GENOMIC DNA]</scope>
    <source>
        <strain evidence="5">cv. MN47</strain>
    </source>
</reference>
<dbReference type="Gramene" id="fgenesh1_pg.C_scaffold_747000001">
    <property type="protein sequence ID" value="fgenesh1_pg.C_scaffold_747000001"/>
    <property type="gene ID" value="fgenesh1_pg.C_scaffold_747000001"/>
</dbReference>
<dbReference type="Gramene" id="fgenesh1_pg.C_scaffold_8000596">
    <property type="protein sequence ID" value="fgenesh1_pg.C_scaffold_8000596"/>
    <property type="gene ID" value="fgenesh1_pg.C_scaffold_8000596"/>
</dbReference>
<name>D7LHN4_ARALL</name>
<evidence type="ECO:0000313" key="5">
    <source>
        <dbReference type="Proteomes" id="UP000008694"/>
    </source>
</evidence>
<reference evidence="4" key="2">
    <citation type="submission" date="2010-06" db="EMBL/GenBank/DDBJ databases">
        <title>The basis of rapid genome size change in Arabidopsis.</title>
        <authorList>
            <consortium name="US DOE Joint Genome Institute (JGI-PGF)"/>
            <person name="Bakker E."/>
            <person name="Bergelson J."/>
            <person name="Cheng J.Fang."/>
            <person name="Clark R.M."/>
            <person name="Fawcett J."/>
            <person name="Gaut B."/>
            <person name="Grigoriev I."/>
            <person name="Gundlach H."/>
            <person name="Guo Y."/>
            <person name="Haberer G."/>
            <person name="Hollister J."/>
            <person name="Hu T.T."/>
            <person name="Mayer K.F.X."/>
            <person name="Nasrallah J."/>
            <person name="Nordborg M."/>
            <person name="Otillar R."/>
            <person name="Pattyn P."/>
            <person name="Schmutz J."/>
            <person name="Spannagl M."/>
            <person name="van de Peer Y."/>
            <person name="Wang X."/>
            <person name="Weigel D."/>
            <person name="Yang L."/>
        </authorList>
    </citation>
    <scope>NUCLEOTIDE SEQUENCE</scope>
</reference>
<reference evidence="4" key="1">
    <citation type="submission" date="2009-11" db="EMBL/GenBank/DDBJ databases">
        <authorList>
            <consortium name="US DOE Joint Genome Institute (JGI-PGF)"/>
            <person name="Ottilar R."/>
            <person name="Schmutz J."/>
            <person name="Salamov A."/>
            <person name="Cheng J.F."/>
            <person name="Lucas S."/>
            <person name="Pitluck S."/>
            <person name="Gundlach H."/>
            <person name="Guo Y."/>
            <person name="Haberer G."/>
            <person name="Nasrallah J."/>
            <person name="Mayer K.F.X."/>
            <person name="van de Peer Y."/>
            <person name="Weigel D."/>
            <person name="Grigoriev I.V."/>
        </authorList>
    </citation>
    <scope>NUCLEOTIDE SEQUENCE</scope>
</reference>